<dbReference type="EMBL" id="CM042063">
    <property type="protein sequence ID" value="KAI3668106.1"/>
    <property type="molecule type" value="Genomic_DNA"/>
</dbReference>
<evidence type="ECO:0000313" key="2">
    <source>
        <dbReference type="Proteomes" id="UP001055879"/>
    </source>
</evidence>
<accession>A0ACB8XLF6</accession>
<proteinExistence type="predicted"/>
<dbReference type="Proteomes" id="UP001055879">
    <property type="component" value="Linkage Group LG17"/>
</dbReference>
<name>A0ACB8XLF6_ARCLA</name>
<keyword evidence="2" id="KW-1185">Reference proteome</keyword>
<comment type="caution">
    <text evidence="1">The sequence shown here is derived from an EMBL/GenBank/DDBJ whole genome shotgun (WGS) entry which is preliminary data.</text>
</comment>
<sequence>MIIPEATTNHDHHGFSSIDKAKLTDLVKSKDLELLRDFNGVQGLAEALQTNLEDGISSQDTERRIMVFGSNTSLSRPKAFSSFLVEAFKDTSKLLQLVFTAISLGFMIKQKRSKQVWNDGGSIFVDVLIIALSALAKFIQARQFHQLSKKINKIIRIDVLRDRGRRQKISIFDVVVGDVVVLNIGDRIPADGLFIDGHDHSLLVDESSMMSTGKSGRFIEIDAVTNPFLISGSKVIHGNYARMLVISVMTTTSHDSDDQQTTLQSLLNKLTCSISKVACLDSFIDLLGILIRYFSGNTKDFDQNGIDIIPFVISNMMAIAEGLSLAFTVGLMYSTKGMMDDQAIVKKSSACEAMGTATFICTHKTGTLTMNQMEVTKFRLGLDHEFEDDSTTVVACEQVLHLFHQGVGLNTTGSVYKSGNTFDYSGSPTEKAIMSWGIMNLGMEMEKLKNDYTILHAEAFSSEKLRSGVLIRKKDDNTIHVHWKGAAETVLAMSSNYYQNNGHRMSLNHDERTHLEKVIEEMAASGLRCIAFAHKQIPAEELKHNKDGKALDQEGLTLLGIVGIKDPCRPGVKEVIDTCRAAGVHVMIITGANLSTTKAIATECGILEVGSDVSNNGVVIEGKEFRNYTEEERMDVCDKILVMARSTPSDKLLMVQCLQKKGHVVAVTGHRANDEQALREADIGLSMGIEGTEVAKESSDIVIVDDDFGSIGKGLSWGRRVFHNIQKFIQFQLPPNLAALAVNFISDASGKGSPLITSVHMLWVNLIMLALCALALATDQKPTKELIKKPPVIGAHALRVTSVVWRNLLAQSLYQIIVILLIIFFNVNERVRNTMFFNTFVFCQLFNLFNSRKVEKMNVFEGVHKNKTFLGIVGVVIVLQVVMVEFLNIFVADMEKLNMKQWGICIAFAALSWPIGWFVKMIPGALSYLRWRVVDLPQSKEIHLEVDKLKMCNDAREVEQERKRREKGKGVVRYDDVKRIDETIIMV</sequence>
<reference evidence="1 2" key="2">
    <citation type="journal article" date="2022" name="Mol. Ecol. Resour.">
        <title>The genomes of chicory, endive, great burdock and yacon provide insights into Asteraceae paleo-polyploidization history and plant inulin production.</title>
        <authorList>
            <person name="Fan W."/>
            <person name="Wang S."/>
            <person name="Wang H."/>
            <person name="Wang A."/>
            <person name="Jiang F."/>
            <person name="Liu H."/>
            <person name="Zhao H."/>
            <person name="Xu D."/>
            <person name="Zhang Y."/>
        </authorList>
    </citation>
    <scope>NUCLEOTIDE SEQUENCE [LARGE SCALE GENOMIC DNA]</scope>
    <source>
        <strain evidence="2">cv. Niubang</strain>
    </source>
</reference>
<protein>
    <submittedName>
        <fullName evidence="1">Uncharacterized protein</fullName>
    </submittedName>
</protein>
<gene>
    <name evidence="1" type="ORF">L6452_43181</name>
</gene>
<evidence type="ECO:0000313" key="1">
    <source>
        <dbReference type="EMBL" id="KAI3668106.1"/>
    </source>
</evidence>
<reference evidence="2" key="1">
    <citation type="journal article" date="2022" name="Mol. Ecol. Resour.">
        <title>The genomes of chicory, endive, great burdock and yacon provide insights into Asteraceae palaeo-polyploidization history and plant inulin production.</title>
        <authorList>
            <person name="Fan W."/>
            <person name="Wang S."/>
            <person name="Wang H."/>
            <person name="Wang A."/>
            <person name="Jiang F."/>
            <person name="Liu H."/>
            <person name="Zhao H."/>
            <person name="Xu D."/>
            <person name="Zhang Y."/>
        </authorList>
    </citation>
    <scope>NUCLEOTIDE SEQUENCE [LARGE SCALE GENOMIC DNA]</scope>
    <source>
        <strain evidence="2">cv. Niubang</strain>
    </source>
</reference>
<organism evidence="1 2">
    <name type="scientific">Arctium lappa</name>
    <name type="common">Greater burdock</name>
    <name type="synonym">Lappa major</name>
    <dbReference type="NCBI Taxonomy" id="4217"/>
    <lineage>
        <taxon>Eukaryota</taxon>
        <taxon>Viridiplantae</taxon>
        <taxon>Streptophyta</taxon>
        <taxon>Embryophyta</taxon>
        <taxon>Tracheophyta</taxon>
        <taxon>Spermatophyta</taxon>
        <taxon>Magnoliopsida</taxon>
        <taxon>eudicotyledons</taxon>
        <taxon>Gunneridae</taxon>
        <taxon>Pentapetalae</taxon>
        <taxon>asterids</taxon>
        <taxon>campanulids</taxon>
        <taxon>Asterales</taxon>
        <taxon>Asteraceae</taxon>
        <taxon>Carduoideae</taxon>
        <taxon>Cardueae</taxon>
        <taxon>Arctiinae</taxon>
        <taxon>Arctium</taxon>
    </lineage>
</organism>